<accession>A0A7W5HIR1</accession>
<name>A0A7W5HIR1_9GAMM</name>
<comment type="caution">
    <text evidence="1">The sequence shown here is derived from an EMBL/GenBank/DDBJ whole genome shotgun (WGS) entry which is preliminary data.</text>
</comment>
<proteinExistence type="predicted"/>
<sequence>MPYQGGKRLSGERASKLGHLDVVNSDLVNELIAQFEDQEPTQVETPASWVEIPDDGIPLRLIFAVDGSKQTIRSDLPPYKELSFIKTALLRLDQHAIAKLDPVSPHPMALRDIMSDSAMYHATVLPLKGVSVKGKNNYDAVRGIIFDSMRDQSLNAEPYETLKWLAYEKWSGQKKPSPSFSCPHCQEEVVGLPFDQDEGTCGHCGGHLYLTDMIGFHLEMSEDAAPDSVATSYMLIHETLMLFTGIRIFWDVGKYSVLRNSLFIKDGPLSLNGQYSKLTIPIRNFFEFAKARDISVHVVGQEKTGGFVDHLELISRNAPRNSVFAPSNEYIRKEIQHRPERSEPYGSRTNYGNKVFVKFDAYHHLVLSIPTGGYTDSYSLDVFFGLKNILASLPPILSHRHECALVPVELANGVASLSSYPSAAIFKVFADI</sequence>
<dbReference type="AlphaFoldDB" id="A0A7W5HIR1"/>
<keyword evidence="2" id="KW-1185">Reference proteome</keyword>
<dbReference type="Proteomes" id="UP000518892">
    <property type="component" value="Unassembled WGS sequence"/>
</dbReference>
<dbReference type="RefSeq" id="WP_183382629.1">
    <property type="nucleotide sequence ID" value="NZ_JACHXR010000002.1"/>
</dbReference>
<evidence type="ECO:0000313" key="1">
    <source>
        <dbReference type="EMBL" id="MBB3230125.1"/>
    </source>
</evidence>
<dbReference type="EMBL" id="JACHXR010000002">
    <property type="protein sequence ID" value="MBB3230125.1"/>
    <property type="molecule type" value="Genomic_DNA"/>
</dbReference>
<reference evidence="1 2" key="1">
    <citation type="submission" date="2020-08" db="EMBL/GenBank/DDBJ databases">
        <title>Genomic Encyclopedia of Type Strains, Phase III (KMG-III): the genomes of soil and plant-associated and newly described type strains.</title>
        <authorList>
            <person name="Whitman W."/>
        </authorList>
    </citation>
    <scope>NUCLEOTIDE SEQUENCE [LARGE SCALE GENOMIC DNA]</scope>
    <source>
        <strain evidence="1 2">CECT 7744</strain>
    </source>
</reference>
<protein>
    <recommendedName>
        <fullName evidence="3">NurA domain-containing protein</fullName>
    </recommendedName>
</protein>
<evidence type="ECO:0000313" key="2">
    <source>
        <dbReference type="Proteomes" id="UP000518892"/>
    </source>
</evidence>
<gene>
    <name evidence="1" type="ORF">FHR97_000959</name>
</gene>
<evidence type="ECO:0008006" key="3">
    <source>
        <dbReference type="Google" id="ProtNLM"/>
    </source>
</evidence>
<organism evidence="1 2">
    <name type="scientific">Halomonas stenophila</name>
    <dbReference type="NCBI Taxonomy" id="795312"/>
    <lineage>
        <taxon>Bacteria</taxon>
        <taxon>Pseudomonadati</taxon>
        <taxon>Pseudomonadota</taxon>
        <taxon>Gammaproteobacteria</taxon>
        <taxon>Oceanospirillales</taxon>
        <taxon>Halomonadaceae</taxon>
        <taxon>Halomonas</taxon>
    </lineage>
</organism>